<gene>
    <name evidence="1" type="ORF">FGO68_gene13197</name>
</gene>
<reference evidence="1" key="1">
    <citation type="submission" date="2019-06" db="EMBL/GenBank/DDBJ databases">
        <authorList>
            <person name="Zheng W."/>
        </authorList>
    </citation>
    <scope>NUCLEOTIDE SEQUENCE</scope>
    <source>
        <strain evidence="1">QDHG01</strain>
    </source>
</reference>
<sequence length="98" mass="11382">MFDVVNGSKPLNQFNRGDLLGQLSELKYPNLRSNAQRIWQTLPLLENMTLLKTKDFFDMRCHLSPERFVRHCLQVSQKVSLPVYSFPTKCISMYSAVT</sequence>
<organism evidence="1 2">
    <name type="scientific">Halteria grandinella</name>
    <dbReference type="NCBI Taxonomy" id="5974"/>
    <lineage>
        <taxon>Eukaryota</taxon>
        <taxon>Sar</taxon>
        <taxon>Alveolata</taxon>
        <taxon>Ciliophora</taxon>
        <taxon>Intramacronucleata</taxon>
        <taxon>Spirotrichea</taxon>
        <taxon>Stichotrichia</taxon>
        <taxon>Sporadotrichida</taxon>
        <taxon>Halteriidae</taxon>
        <taxon>Halteria</taxon>
    </lineage>
</organism>
<evidence type="ECO:0000313" key="1">
    <source>
        <dbReference type="EMBL" id="TNV75338.1"/>
    </source>
</evidence>
<dbReference type="Proteomes" id="UP000785679">
    <property type="component" value="Unassembled WGS sequence"/>
</dbReference>
<comment type="caution">
    <text evidence="1">The sequence shown here is derived from an EMBL/GenBank/DDBJ whole genome shotgun (WGS) entry which is preliminary data.</text>
</comment>
<keyword evidence="2" id="KW-1185">Reference proteome</keyword>
<proteinExistence type="predicted"/>
<evidence type="ECO:0000313" key="2">
    <source>
        <dbReference type="Proteomes" id="UP000785679"/>
    </source>
</evidence>
<protein>
    <submittedName>
        <fullName evidence="1">Uncharacterized protein</fullName>
    </submittedName>
</protein>
<dbReference type="EMBL" id="RRYP01015809">
    <property type="protein sequence ID" value="TNV75338.1"/>
    <property type="molecule type" value="Genomic_DNA"/>
</dbReference>
<name>A0A8J8NHU8_HALGN</name>
<dbReference type="AlphaFoldDB" id="A0A8J8NHU8"/>
<accession>A0A8J8NHU8</accession>